<sequence>MRRSRPPTLTYEVGRHVFVSGGSGRVVLAHGDGRYDVEMAWGEVVTAWAHDMAPRT</sequence>
<proteinExistence type="predicted"/>
<reference evidence="1" key="1">
    <citation type="submission" date="2024-06" db="EMBL/GenBank/DDBJ databases">
        <title>Complete genome sequence of the cellulolytic actinobacterium, Cellulosimicrobium ES-005.</title>
        <authorList>
            <person name="Matthews C.T."/>
            <person name="Underwood K.D."/>
            <person name="Ghanchi K.M."/>
            <person name="Fields S.D."/>
            <person name="Gardner S.G."/>
        </authorList>
    </citation>
    <scope>NUCLEOTIDE SEQUENCE</scope>
    <source>
        <strain evidence="1">ES-005</strain>
    </source>
</reference>
<dbReference type="AlphaFoldDB" id="A0AAU8FW38"/>
<evidence type="ECO:0000313" key="1">
    <source>
        <dbReference type="EMBL" id="XCH28863.1"/>
    </source>
</evidence>
<protein>
    <submittedName>
        <fullName evidence="1">Uncharacterized protein</fullName>
    </submittedName>
</protein>
<gene>
    <name evidence="1" type="ORF">ABRQ22_14795</name>
</gene>
<dbReference type="EMBL" id="CP159290">
    <property type="protein sequence ID" value="XCH28863.1"/>
    <property type="molecule type" value="Genomic_DNA"/>
</dbReference>
<name>A0AAU8FW38_9MICO</name>
<organism evidence="1">
    <name type="scientific">Cellulosimicrobium sp. ES-005</name>
    <dbReference type="NCBI Taxonomy" id="3163031"/>
    <lineage>
        <taxon>Bacteria</taxon>
        <taxon>Bacillati</taxon>
        <taxon>Actinomycetota</taxon>
        <taxon>Actinomycetes</taxon>
        <taxon>Micrococcales</taxon>
        <taxon>Promicromonosporaceae</taxon>
        <taxon>Cellulosimicrobium</taxon>
    </lineage>
</organism>
<accession>A0AAU8FW38</accession>
<dbReference type="RefSeq" id="WP_353707271.1">
    <property type="nucleotide sequence ID" value="NZ_CP159290.1"/>
</dbReference>